<reference evidence="1" key="1">
    <citation type="submission" date="2020-11" db="EMBL/GenBank/DDBJ databases">
        <authorList>
            <person name="Tran Van P."/>
        </authorList>
    </citation>
    <scope>NUCLEOTIDE SEQUENCE</scope>
</reference>
<organism evidence="1">
    <name type="scientific">Timema monikensis</name>
    <dbReference type="NCBI Taxonomy" id="170555"/>
    <lineage>
        <taxon>Eukaryota</taxon>
        <taxon>Metazoa</taxon>
        <taxon>Ecdysozoa</taxon>
        <taxon>Arthropoda</taxon>
        <taxon>Hexapoda</taxon>
        <taxon>Insecta</taxon>
        <taxon>Pterygota</taxon>
        <taxon>Neoptera</taxon>
        <taxon>Polyneoptera</taxon>
        <taxon>Phasmatodea</taxon>
        <taxon>Timematodea</taxon>
        <taxon>Timematoidea</taxon>
        <taxon>Timematidae</taxon>
        <taxon>Timema</taxon>
    </lineage>
</organism>
<evidence type="ECO:0000313" key="1">
    <source>
        <dbReference type="EMBL" id="CAD7428328.1"/>
    </source>
</evidence>
<proteinExistence type="predicted"/>
<name>A0A7R9E868_9NEOP</name>
<dbReference type="AlphaFoldDB" id="A0A7R9E868"/>
<gene>
    <name evidence="1" type="ORF">TMSB3V08_LOCUS5140</name>
</gene>
<protein>
    <submittedName>
        <fullName evidence="1">Uncharacterized protein</fullName>
    </submittedName>
</protein>
<accession>A0A7R9E868</accession>
<dbReference type="EMBL" id="OB793705">
    <property type="protein sequence ID" value="CAD7428328.1"/>
    <property type="molecule type" value="Genomic_DNA"/>
</dbReference>
<sequence>MGCDLEVPYMSRHHSGIQVGLRELLTSKPSVVSSLARSLDLCPKIDYWWQWACRHNLVVYSGWSHLSVQTLFLNALLVESPSGFLGYRTIQTEDKNHDIDDLSQDKLLNQDYESKEMIYDIGSNAYRPIDENKNFIKQEMVRGKKGKCQRKRSQE</sequence>